<comment type="caution">
    <text evidence="1">The sequence shown here is derived from an EMBL/GenBank/DDBJ whole genome shotgun (WGS) entry which is preliminary data.</text>
</comment>
<dbReference type="InterPro" id="IPR010260">
    <property type="entry name" value="AlpA"/>
</dbReference>
<dbReference type="InterPro" id="IPR009061">
    <property type="entry name" value="DNA-bd_dom_put_sf"/>
</dbReference>
<dbReference type="Proteomes" id="UP001595962">
    <property type="component" value="Unassembled WGS sequence"/>
</dbReference>
<dbReference type="InterPro" id="IPR052931">
    <property type="entry name" value="Prophage_regulatory_activator"/>
</dbReference>
<gene>
    <name evidence="1" type="ORF">ACFO3I_11980</name>
</gene>
<reference evidence="2" key="1">
    <citation type="journal article" date="2019" name="Int. J. Syst. Evol. Microbiol.">
        <title>The Global Catalogue of Microorganisms (GCM) 10K type strain sequencing project: providing services to taxonomists for standard genome sequencing and annotation.</title>
        <authorList>
            <consortium name="The Broad Institute Genomics Platform"/>
            <consortium name="The Broad Institute Genome Sequencing Center for Infectious Disease"/>
            <person name="Wu L."/>
            <person name="Ma J."/>
        </authorList>
    </citation>
    <scope>NUCLEOTIDE SEQUENCE [LARGE SCALE GENOMIC DNA]</scope>
    <source>
        <strain evidence="2">DT28</strain>
    </source>
</reference>
<evidence type="ECO:0000313" key="2">
    <source>
        <dbReference type="Proteomes" id="UP001595962"/>
    </source>
</evidence>
<dbReference type="PANTHER" id="PTHR36154">
    <property type="entry name" value="DNA-BINDING TRANSCRIPTIONAL ACTIVATOR ALPA"/>
    <property type="match status" value="1"/>
</dbReference>
<name>A0ABV9JN94_9GAMM</name>
<proteinExistence type="predicted"/>
<sequence>MNNTQDKPRLIRRSEVLQRVSLCKATIYNHMNAGTFPRPVSVGGRRVAWLESDIDLWIAERLAEAGRVAA</sequence>
<dbReference type="SUPFAM" id="SSF46955">
    <property type="entry name" value="Putative DNA-binding domain"/>
    <property type="match status" value="1"/>
</dbReference>
<dbReference type="PANTHER" id="PTHR36154:SF1">
    <property type="entry name" value="DNA-BINDING TRANSCRIPTIONAL ACTIVATOR ALPA"/>
    <property type="match status" value="1"/>
</dbReference>
<dbReference type="RefSeq" id="WP_377334215.1">
    <property type="nucleotide sequence ID" value="NZ_JBHSGB010000010.1"/>
</dbReference>
<accession>A0ABV9JN94</accession>
<dbReference type="Pfam" id="PF05930">
    <property type="entry name" value="Phage_AlpA"/>
    <property type="match status" value="1"/>
</dbReference>
<protein>
    <submittedName>
        <fullName evidence="1">Helix-turn-helix transcriptional regulator</fullName>
    </submittedName>
</protein>
<organism evidence="1 2">
    <name type="scientific">Rheinheimera marina</name>
    <dbReference type="NCBI Taxonomy" id="1774958"/>
    <lineage>
        <taxon>Bacteria</taxon>
        <taxon>Pseudomonadati</taxon>
        <taxon>Pseudomonadota</taxon>
        <taxon>Gammaproteobacteria</taxon>
        <taxon>Chromatiales</taxon>
        <taxon>Chromatiaceae</taxon>
        <taxon>Rheinheimera</taxon>
    </lineage>
</organism>
<dbReference type="Gene3D" id="1.10.238.160">
    <property type="match status" value="1"/>
</dbReference>
<evidence type="ECO:0000313" key="1">
    <source>
        <dbReference type="EMBL" id="MFC4655727.1"/>
    </source>
</evidence>
<dbReference type="EMBL" id="JBHSGB010000010">
    <property type="protein sequence ID" value="MFC4655727.1"/>
    <property type="molecule type" value="Genomic_DNA"/>
</dbReference>
<keyword evidence="2" id="KW-1185">Reference proteome</keyword>